<sequence length="141" mass="15486">MATARTRGYQIRCPRGGVHIFLPPAARTEGGVLAGLPDWEATEVALLDTTVPKQCPDQSNKFTSRLEIVLVICCIPAWGDVHKYGSGAPQDNFFFMYNQADRINPATHPEHKVSLWGLIDLAYAYGQPEGDGESCHGQEQT</sequence>
<evidence type="ECO:0000313" key="2">
    <source>
        <dbReference type="Proteomes" id="UP000008021"/>
    </source>
</evidence>
<accession>A0A0E0F2Y7</accession>
<dbReference type="HOGENOM" id="CLU_1828383_0_0_1"/>
<dbReference type="Proteomes" id="UP000008021">
    <property type="component" value="Chromosome 11"/>
</dbReference>
<evidence type="ECO:0000313" key="1">
    <source>
        <dbReference type="EnsemblPlants" id="OMERI11G03920.1"/>
    </source>
</evidence>
<protein>
    <submittedName>
        <fullName evidence="1">Uncharacterized protein</fullName>
    </submittedName>
</protein>
<reference evidence="1" key="1">
    <citation type="submission" date="2015-04" db="UniProtKB">
        <authorList>
            <consortium name="EnsemblPlants"/>
        </authorList>
    </citation>
    <scope>IDENTIFICATION</scope>
</reference>
<dbReference type="EnsemblPlants" id="OMERI11G03920.1">
    <property type="protein sequence ID" value="OMERI11G03920.1"/>
    <property type="gene ID" value="OMERI11G03920"/>
</dbReference>
<keyword evidence="2" id="KW-1185">Reference proteome</keyword>
<organism evidence="1">
    <name type="scientific">Oryza meridionalis</name>
    <dbReference type="NCBI Taxonomy" id="40149"/>
    <lineage>
        <taxon>Eukaryota</taxon>
        <taxon>Viridiplantae</taxon>
        <taxon>Streptophyta</taxon>
        <taxon>Embryophyta</taxon>
        <taxon>Tracheophyta</taxon>
        <taxon>Spermatophyta</taxon>
        <taxon>Magnoliopsida</taxon>
        <taxon>Liliopsida</taxon>
        <taxon>Poales</taxon>
        <taxon>Poaceae</taxon>
        <taxon>BOP clade</taxon>
        <taxon>Oryzoideae</taxon>
        <taxon>Oryzeae</taxon>
        <taxon>Oryzinae</taxon>
        <taxon>Oryza</taxon>
    </lineage>
</organism>
<reference evidence="1" key="2">
    <citation type="submission" date="2018-05" db="EMBL/GenBank/DDBJ databases">
        <title>OmerRS3 (Oryza meridionalis Reference Sequence Version 3).</title>
        <authorList>
            <person name="Zhang J."/>
            <person name="Kudrna D."/>
            <person name="Lee S."/>
            <person name="Talag J."/>
            <person name="Welchert J."/>
            <person name="Wing R.A."/>
        </authorList>
    </citation>
    <scope>NUCLEOTIDE SEQUENCE [LARGE SCALE GENOMIC DNA]</scope>
    <source>
        <strain evidence="1">cv. OR44</strain>
    </source>
</reference>
<dbReference type="Gramene" id="OMERI11G03920.1">
    <property type="protein sequence ID" value="OMERI11G03920.1"/>
    <property type="gene ID" value="OMERI11G03920"/>
</dbReference>
<proteinExistence type="predicted"/>
<name>A0A0E0F2Y7_9ORYZ</name>
<dbReference type="AlphaFoldDB" id="A0A0E0F2Y7"/>